<organism evidence="4 5">
    <name type="scientific">Micromonospora costi</name>
    <dbReference type="NCBI Taxonomy" id="1530042"/>
    <lineage>
        <taxon>Bacteria</taxon>
        <taxon>Bacillati</taxon>
        <taxon>Actinomycetota</taxon>
        <taxon>Actinomycetes</taxon>
        <taxon>Micromonosporales</taxon>
        <taxon>Micromonosporaceae</taxon>
        <taxon>Micromonospora</taxon>
    </lineage>
</organism>
<evidence type="ECO:0000256" key="1">
    <source>
        <dbReference type="SAM" id="MobiDB-lite"/>
    </source>
</evidence>
<feature type="compositionally biased region" description="Low complexity" evidence="1">
    <location>
        <begin position="202"/>
        <end position="265"/>
    </location>
</feature>
<dbReference type="Pfam" id="PF00553">
    <property type="entry name" value="CBM_2"/>
    <property type="match status" value="1"/>
</dbReference>
<dbReference type="Gene3D" id="3.30.530.20">
    <property type="match status" value="1"/>
</dbReference>
<dbReference type="SMART" id="SM00637">
    <property type="entry name" value="CBD_II"/>
    <property type="match status" value="1"/>
</dbReference>
<feature type="domain" description="CBM2" evidence="3">
    <location>
        <begin position="258"/>
        <end position="365"/>
    </location>
</feature>
<sequence>MIEIGAQVDLFHPVDRVWHALTDRELLGRWFTDVESVPDAPGRLRFATADLPGFDAAVEAEVIEQQVPELITLRCQEADRRSRLTCTVKATTEGCRLSIRETLEYGEWAPPQRDGREQAYEQALNGRLPAILDWFAFQQVDLGRGDAGMTTELPVVELPGGTKPRRGTWAVLGAAGIAMLLAGGAAVWALQPDQPREATAQPTPTHTPSASGAASPTTRSAAAEPAARPSRTSSATASPSRSAGSLPPSRTPSSAPPTSAAPPAMTARYETVSTRLLGYSGEVEVANPGSAAGTEWTVVVTFSDDSEVTKVSGAEWRQEGRTVTFTGSPLAAGRSQTIRFDVRDSAPFAKGPESCTVEGNPCEGL</sequence>
<proteinExistence type="predicted"/>
<evidence type="ECO:0000256" key="2">
    <source>
        <dbReference type="SAM" id="Phobius"/>
    </source>
</evidence>
<dbReference type="CDD" id="cd07814">
    <property type="entry name" value="SRPBCC_CalC_Aha1-like"/>
    <property type="match status" value="1"/>
</dbReference>
<dbReference type="OrthoDB" id="9803476at2"/>
<dbReference type="GO" id="GO:0030247">
    <property type="term" value="F:polysaccharide binding"/>
    <property type="evidence" value="ECO:0007669"/>
    <property type="project" value="UniProtKB-UniRule"/>
</dbReference>
<dbReference type="PROSITE" id="PS51173">
    <property type="entry name" value="CBM2"/>
    <property type="match status" value="1"/>
</dbReference>
<dbReference type="SUPFAM" id="SSF49384">
    <property type="entry name" value="Carbohydrate-binding domain"/>
    <property type="match status" value="1"/>
</dbReference>
<keyword evidence="5" id="KW-1185">Reference proteome</keyword>
<protein>
    <recommendedName>
        <fullName evidence="3">CBM2 domain-containing protein</fullName>
    </recommendedName>
</protein>
<dbReference type="EMBL" id="RBAN01000004">
    <property type="protein sequence ID" value="RKN52846.1"/>
    <property type="molecule type" value="Genomic_DNA"/>
</dbReference>
<feature type="region of interest" description="Disordered" evidence="1">
    <location>
        <begin position="195"/>
        <end position="265"/>
    </location>
</feature>
<accession>A0A3A9ZZU2</accession>
<reference evidence="4 5" key="1">
    <citation type="journal article" date="2015" name="Int. J. Syst. Evol. Microbiol.">
        <title>Micromonospora costi sp. nov., isolated from a leaf of Costus speciosus.</title>
        <authorList>
            <person name="Thawai C."/>
        </authorList>
    </citation>
    <scope>NUCLEOTIDE SEQUENCE [LARGE SCALE GENOMIC DNA]</scope>
    <source>
        <strain evidence="4 5">CS1-12</strain>
    </source>
</reference>
<feature type="transmembrane region" description="Helical" evidence="2">
    <location>
        <begin position="169"/>
        <end position="190"/>
    </location>
</feature>
<dbReference type="Pfam" id="PF10604">
    <property type="entry name" value="Polyketide_cyc2"/>
    <property type="match status" value="1"/>
</dbReference>
<dbReference type="Gene3D" id="2.60.40.290">
    <property type="match status" value="1"/>
</dbReference>
<evidence type="ECO:0000313" key="4">
    <source>
        <dbReference type="EMBL" id="RKN52846.1"/>
    </source>
</evidence>
<dbReference type="Proteomes" id="UP000279968">
    <property type="component" value="Unassembled WGS sequence"/>
</dbReference>
<dbReference type="RefSeq" id="WP_120781753.1">
    <property type="nucleotide sequence ID" value="NZ_JBHLUP010000002.1"/>
</dbReference>
<evidence type="ECO:0000259" key="3">
    <source>
        <dbReference type="PROSITE" id="PS51173"/>
    </source>
</evidence>
<dbReference type="SUPFAM" id="SSF55961">
    <property type="entry name" value="Bet v1-like"/>
    <property type="match status" value="1"/>
</dbReference>
<gene>
    <name evidence="4" type="ORF">D7193_23805</name>
</gene>
<name>A0A3A9ZZU2_9ACTN</name>
<dbReference type="GO" id="GO:0005975">
    <property type="term" value="P:carbohydrate metabolic process"/>
    <property type="evidence" value="ECO:0007669"/>
    <property type="project" value="InterPro"/>
</dbReference>
<dbReference type="InterPro" id="IPR012291">
    <property type="entry name" value="CBM2_carb-bd_dom_sf"/>
</dbReference>
<evidence type="ECO:0000313" key="5">
    <source>
        <dbReference type="Proteomes" id="UP000279968"/>
    </source>
</evidence>
<keyword evidence="2" id="KW-1133">Transmembrane helix</keyword>
<dbReference type="InterPro" id="IPR001919">
    <property type="entry name" value="CBD2"/>
</dbReference>
<dbReference type="InterPro" id="IPR008965">
    <property type="entry name" value="CBM2/CBM3_carb-bd_dom_sf"/>
</dbReference>
<dbReference type="InterPro" id="IPR019587">
    <property type="entry name" value="Polyketide_cyclase/dehydratase"/>
</dbReference>
<keyword evidence="2" id="KW-0472">Membrane</keyword>
<comment type="caution">
    <text evidence="4">The sequence shown here is derived from an EMBL/GenBank/DDBJ whole genome shotgun (WGS) entry which is preliminary data.</text>
</comment>
<keyword evidence="2" id="KW-0812">Transmembrane</keyword>
<dbReference type="GO" id="GO:0004553">
    <property type="term" value="F:hydrolase activity, hydrolyzing O-glycosyl compounds"/>
    <property type="evidence" value="ECO:0007669"/>
    <property type="project" value="InterPro"/>
</dbReference>
<dbReference type="InterPro" id="IPR023393">
    <property type="entry name" value="START-like_dom_sf"/>
</dbReference>
<dbReference type="AlphaFoldDB" id="A0A3A9ZZU2"/>